<dbReference type="GO" id="GO:0005737">
    <property type="term" value="C:cytoplasm"/>
    <property type="evidence" value="ECO:0007669"/>
    <property type="project" value="UniProtKB-SubCell"/>
</dbReference>
<dbReference type="InterPro" id="IPR001611">
    <property type="entry name" value="Leu-rich_rpt"/>
</dbReference>
<evidence type="ECO:0000256" key="1">
    <source>
        <dbReference type="ARBA" id="ARBA00004496"/>
    </source>
</evidence>
<keyword evidence="3" id="KW-0433">Leucine-rich repeat</keyword>
<dbReference type="Gene3D" id="3.80.10.10">
    <property type="entry name" value="Ribonuclease Inhibitor"/>
    <property type="match status" value="2"/>
</dbReference>
<comment type="caution">
    <text evidence="6">The sequence shown here is derived from an EMBL/GenBank/DDBJ whole genome shotgun (WGS) entry which is preliminary data.</text>
</comment>
<gene>
    <name evidence="6" type="ORF">RDB_LOCUS11557</name>
</gene>
<evidence type="ECO:0000256" key="3">
    <source>
        <dbReference type="ARBA" id="ARBA00022614"/>
    </source>
</evidence>
<dbReference type="PROSITE" id="PS51450">
    <property type="entry name" value="LRR"/>
    <property type="match status" value="2"/>
</dbReference>
<proteinExistence type="predicted"/>
<evidence type="ECO:0000313" key="6">
    <source>
        <dbReference type="EMBL" id="CAE6351926.1"/>
    </source>
</evidence>
<accession>A0A8H2WAH1</accession>
<sequence>QSRNLDFSLRIVGNENRVHKHRFGQAPARLPFPRKRVMIPSLQDRSTCTFRTTAPIKPGKKVTHEISIVAENWGGRDQLGARESPSREQAEIAPNNHEANTPDRPMPIVVETEAGDDYVRRWAAFIRTHEQRLAGAGFGRRANASQQPSALPNLLSWVGLSSAPEPGMVLTTDLHHIFYLLMRFESLELPVGPLEVKLPNPTRPISFASQLATGDRADAVSIRSSSAMSTMSRLSLGGSWWSRSEPPPVDAELKYIYSSFTKLPALSIKQAGLKLVAELAQDPLTDQVIPFDVFKNVQSLELLDVDPRAVLGWDRLADNLRSLTIKRSGLEDVSDILIDAVVDDPLRREGKVAPRRRRIHRPPSSTSSRQSSWRASQVPPTVPEDPVPEPEPETDGIPPPTISPHKWSRLRRLSFADNALTFFPTAPLANLVNVTHLDLSSNLLVAVPSGLGALYNLVSLNLSDNMIESVLGIYATLGSITNLDLSKNRLESLCGLERLRALERIDLRSNQVEESAEVGRLVGLPNILNISVEGNPFTEIEDEYRARCFEYFLKEGRSITLDGTQPSFYDRRNITVSAPEPPPIEPAPAPSPNVVAVSGPKPPPPPKAKPTPIASTPSPSPASPPPPMTAAAVSPKPVIQHHNKPRKRKPTRIVDLDDIGEGSGTSVVHSRETSNELLSHSPQPMSLLSTGTSPKLSSSPGSIHRSRERPQRPTPHAIPSTIREDTEPVSSPIEVKPSRPSAHRRQTSASSVGGKPTPVSKAAKRRARASASVYEAGPTVTDEQRSDDAEAFRRKMEALRAEVGDNWLKVLSQRQQGGIV</sequence>
<dbReference type="AlphaFoldDB" id="A0A8H2WAH1"/>
<organism evidence="6 7">
    <name type="scientific">Rhizoctonia solani</name>
    <dbReference type="NCBI Taxonomy" id="456999"/>
    <lineage>
        <taxon>Eukaryota</taxon>
        <taxon>Fungi</taxon>
        <taxon>Dikarya</taxon>
        <taxon>Basidiomycota</taxon>
        <taxon>Agaricomycotina</taxon>
        <taxon>Agaricomycetes</taxon>
        <taxon>Cantharellales</taxon>
        <taxon>Ceratobasidiaceae</taxon>
        <taxon>Rhizoctonia</taxon>
    </lineage>
</organism>
<dbReference type="SMART" id="SM00369">
    <property type="entry name" value="LRR_TYP"/>
    <property type="match status" value="3"/>
</dbReference>
<keyword evidence="4" id="KW-0677">Repeat</keyword>
<protein>
    <submittedName>
        <fullName evidence="6">Uncharacterized protein</fullName>
    </submittedName>
</protein>
<dbReference type="SUPFAM" id="SSF52075">
    <property type="entry name" value="Outer arm dynein light chain 1"/>
    <property type="match status" value="1"/>
</dbReference>
<reference evidence="6" key="1">
    <citation type="submission" date="2021-01" db="EMBL/GenBank/DDBJ databases">
        <authorList>
            <person name="Kaushik A."/>
        </authorList>
    </citation>
    <scope>NUCLEOTIDE SEQUENCE</scope>
    <source>
        <strain evidence="6">AG1-1C</strain>
    </source>
</reference>
<evidence type="ECO:0000313" key="7">
    <source>
        <dbReference type="Proteomes" id="UP000663846"/>
    </source>
</evidence>
<feature type="compositionally biased region" description="Pro residues" evidence="5">
    <location>
        <begin position="579"/>
        <end position="591"/>
    </location>
</feature>
<dbReference type="InterPro" id="IPR003591">
    <property type="entry name" value="Leu-rich_rpt_typical-subtyp"/>
</dbReference>
<feature type="non-terminal residue" evidence="6">
    <location>
        <position position="1"/>
    </location>
</feature>
<evidence type="ECO:0000256" key="2">
    <source>
        <dbReference type="ARBA" id="ARBA00022490"/>
    </source>
</evidence>
<dbReference type="PANTHER" id="PTHR15454">
    <property type="entry name" value="NISCHARIN RELATED"/>
    <property type="match status" value="1"/>
</dbReference>
<feature type="compositionally biased region" description="Polar residues" evidence="5">
    <location>
        <begin position="675"/>
        <end position="701"/>
    </location>
</feature>
<dbReference type="PANTHER" id="PTHR15454:SF69">
    <property type="entry name" value="SERINE_THREONINE-PROTEIN KINASE 11-INTERACTING PROTEIN"/>
    <property type="match status" value="1"/>
</dbReference>
<feature type="compositionally biased region" description="Pro residues" evidence="5">
    <location>
        <begin position="600"/>
        <end position="609"/>
    </location>
</feature>
<feature type="compositionally biased region" description="Low complexity" evidence="5">
    <location>
        <begin position="362"/>
        <end position="379"/>
    </location>
</feature>
<comment type="subcellular location">
    <subcellularLocation>
        <location evidence="1">Cytoplasm</location>
    </subcellularLocation>
</comment>
<feature type="region of interest" description="Disordered" evidence="5">
    <location>
        <begin position="76"/>
        <end position="105"/>
    </location>
</feature>
<feature type="region of interest" description="Disordered" evidence="5">
    <location>
        <begin position="573"/>
        <end position="789"/>
    </location>
</feature>
<feature type="region of interest" description="Disordered" evidence="5">
    <location>
        <begin position="349"/>
        <end position="403"/>
    </location>
</feature>
<name>A0A8H2WAH1_9AGAM</name>
<evidence type="ECO:0000256" key="4">
    <source>
        <dbReference type="ARBA" id="ARBA00022737"/>
    </source>
</evidence>
<dbReference type="Proteomes" id="UP000663846">
    <property type="component" value="Unassembled WGS sequence"/>
</dbReference>
<feature type="compositionally biased region" description="Pro residues" evidence="5">
    <location>
        <begin position="618"/>
        <end position="628"/>
    </location>
</feature>
<dbReference type="InterPro" id="IPR032675">
    <property type="entry name" value="LRR_dom_sf"/>
</dbReference>
<keyword evidence="2" id="KW-0963">Cytoplasm</keyword>
<dbReference type="EMBL" id="CAJMWS010000057">
    <property type="protein sequence ID" value="CAE6351926.1"/>
    <property type="molecule type" value="Genomic_DNA"/>
</dbReference>
<feature type="compositionally biased region" description="Basic residues" evidence="5">
    <location>
        <begin position="639"/>
        <end position="651"/>
    </location>
</feature>
<evidence type="ECO:0000256" key="5">
    <source>
        <dbReference type="SAM" id="MobiDB-lite"/>
    </source>
</evidence>